<dbReference type="InterPro" id="IPR013320">
    <property type="entry name" value="ConA-like_dom_sf"/>
</dbReference>
<name>A0A2A4JGH1_HELVI</name>
<dbReference type="InterPro" id="IPR018502">
    <property type="entry name" value="Annexin_repeat"/>
</dbReference>
<dbReference type="CDD" id="cd12876">
    <property type="entry name" value="SPRY_SOCS3"/>
    <property type="match status" value="1"/>
</dbReference>
<dbReference type="FunFam" id="1.10.220.10:FF:000002">
    <property type="entry name" value="Annexin"/>
    <property type="match status" value="1"/>
</dbReference>
<evidence type="ECO:0000256" key="5">
    <source>
        <dbReference type="ARBA" id="ARBA00023302"/>
    </source>
</evidence>
<dbReference type="GO" id="GO:0005737">
    <property type="term" value="C:cytoplasm"/>
    <property type="evidence" value="ECO:0007669"/>
    <property type="project" value="TreeGrafter"/>
</dbReference>
<dbReference type="AlphaFoldDB" id="A0A2A4JGH1"/>
<dbReference type="Gene3D" id="1.10.220.10">
    <property type="entry name" value="Annexin"/>
    <property type="match status" value="4"/>
</dbReference>
<dbReference type="InterPro" id="IPR043136">
    <property type="entry name" value="B30.2/SPRY_sf"/>
</dbReference>
<proteinExistence type="inferred from homology"/>
<dbReference type="Pfam" id="PF00191">
    <property type="entry name" value="Annexin"/>
    <property type="match status" value="4"/>
</dbReference>
<dbReference type="InterPro" id="IPR001870">
    <property type="entry name" value="B30.2/SPRY"/>
</dbReference>
<dbReference type="GO" id="GO:0012506">
    <property type="term" value="C:vesicle membrane"/>
    <property type="evidence" value="ECO:0007669"/>
    <property type="project" value="TreeGrafter"/>
</dbReference>
<dbReference type="PANTHER" id="PTHR10502:SF177">
    <property type="entry name" value="ANNEXIN B10"/>
    <property type="match status" value="1"/>
</dbReference>
<dbReference type="PROSITE" id="PS51897">
    <property type="entry name" value="ANNEXIN_2"/>
    <property type="match status" value="4"/>
</dbReference>
<accession>A0A2A4JGH1</accession>
<organism evidence="8">
    <name type="scientific">Heliothis virescens</name>
    <name type="common">Tobacco budworm moth</name>
    <dbReference type="NCBI Taxonomy" id="7102"/>
    <lineage>
        <taxon>Eukaryota</taxon>
        <taxon>Metazoa</taxon>
        <taxon>Ecdysozoa</taxon>
        <taxon>Arthropoda</taxon>
        <taxon>Hexapoda</taxon>
        <taxon>Insecta</taxon>
        <taxon>Pterygota</taxon>
        <taxon>Neoptera</taxon>
        <taxon>Endopterygota</taxon>
        <taxon>Lepidoptera</taxon>
        <taxon>Glossata</taxon>
        <taxon>Ditrysia</taxon>
        <taxon>Noctuoidea</taxon>
        <taxon>Noctuidae</taxon>
        <taxon>Heliothinae</taxon>
        <taxon>Heliothis</taxon>
    </lineage>
</organism>
<dbReference type="SMART" id="SM00449">
    <property type="entry name" value="SPRY"/>
    <property type="match status" value="1"/>
</dbReference>
<dbReference type="FunFam" id="1.10.220.10:FF:000010">
    <property type="entry name" value="Annexin"/>
    <property type="match status" value="1"/>
</dbReference>
<dbReference type="InterPro" id="IPR001464">
    <property type="entry name" value="Annexin"/>
</dbReference>
<dbReference type="InterPro" id="IPR035754">
    <property type="entry name" value="SPRY_SPSB3"/>
</dbReference>
<evidence type="ECO:0000313" key="8">
    <source>
        <dbReference type="EMBL" id="PCG71185.1"/>
    </source>
</evidence>
<dbReference type="InterPro" id="IPR003877">
    <property type="entry name" value="SPRY_dom"/>
</dbReference>
<dbReference type="GO" id="GO:0005544">
    <property type="term" value="F:calcium-dependent phospholipid binding"/>
    <property type="evidence" value="ECO:0007669"/>
    <property type="project" value="UniProtKB-KW"/>
</dbReference>
<dbReference type="Pfam" id="PF00622">
    <property type="entry name" value="SPRY"/>
    <property type="match status" value="1"/>
</dbReference>
<dbReference type="GO" id="GO:0005509">
    <property type="term" value="F:calcium ion binding"/>
    <property type="evidence" value="ECO:0007669"/>
    <property type="project" value="InterPro"/>
</dbReference>
<dbReference type="PROSITE" id="PS50188">
    <property type="entry name" value="B302_SPRY"/>
    <property type="match status" value="1"/>
</dbReference>
<evidence type="ECO:0000256" key="6">
    <source>
        <dbReference type="RuleBase" id="RU003540"/>
    </source>
</evidence>
<dbReference type="EMBL" id="NWSH01001449">
    <property type="protein sequence ID" value="PCG71185.1"/>
    <property type="molecule type" value="Genomic_DNA"/>
</dbReference>
<dbReference type="PROSITE" id="PS00223">
    <property type="entry name" value="ANNEXIN_1"/>
    <property type="match status" value="2"/>
</dbReference>
<dbReference type="PRINTS" id="PR00196">
    <property type="entry name" value="ANNEXIN"/>
</dbReference>
<dbReference type="InterPro" id="IPR018252">
    <property type="entry name" value="Annexin_repeat_CS"/>
</dbReference>
<comment type="similarity">
    <text evidence="1 6">Belongs to the annexin family.</text>
</comment>
<dbReference type="FunFam" id="1.10.220.10:FF:000001">
    <property type="entry name" value="Annexin"/>
    <property type="match status" value="1"/>
</dbReference>
<dbReference type="Gene3D" id="2.60.120.920">
    <property type="match status" value="1"/>
</dbReference>
<dbReference type="GO" id="GO:0001786">
    <property type="term" value="F:phosphatidylserine binding"/>
    <property type="evidence" value="ECO:0007669"/>
    <property type="project" value="TreeGrafter"/>
</dbReference>
<protein>
    <recommendedName>
        <fullName evidence="6">Annexin</fullName>
    </recommendedName>
</protein>
<keyword evidence="4 6" id="KW-0041">Annexin</keyword>
<comment type="caution">
    <text evidence="8">The sequence shown here is derived from an EMBL/GenBank/DDBJ whole genome shotgun (WGS) entry which is preliminary data.</text>
</comment>
<dbReference type="InterPro" id="IPR037104">
    <property type="entry name" value="Annexin_sf"/>
</dbReference>
<evidence type="ECO:0000256" key="4">
    <source>
        <dbReference type="ARBA" id="ARBA00023216"/>
    </source>
</evidence>
<dbReference type="SMART" id="SM00335">
    <property type="entry name" value="ANX"/>
    <property type="match status" value="4"/>
</dbReference>
<dbReference type="SUPFAM" id="SSF49899">
    <property type="entry name" value="Concanavalin A-like lectins/glucanases"/>
    <property type="match status" value="1"/>
</dbReference>
<keyword evidence="3 6" id="KW-0106">Calcium</keyword>
<dbReference type="GO" id="GO:0005886">
    <property type="term" value="C:plasma membrane"/>
    <property type="evidence" value="ECO:0007669"/>
    <property type="project" value="TreeGrafter"/>
</dbReference>
<dbReference type="PANTHER" id="PTHR10502">
    <property type="entry name" value="ANNEXIN"/>
    <property type="match status" value="1"/>
</dbReference>
<evidence type="ECO:0000256" key="3">
    <source>
        <dbReference type="ARBA" id="ARBA00022837"/>
    </source>
</evidence>
<evidence type="ECO:0000256" key="2">
    <source>
        <dbReference type="ARBA" id="ARBA00022737"/>
    </source>
</evidence>
<dbReference type="GO" id="GO:0005634">
    <property type="term" value="C:nucleus"/>
    <property type="evidence" value="ECO:0007669"/>
    <property type="project" value="TreeGrafter"/>
</dbReference>
<gene>
    <name evidence="8" type="ORF">B5V51_2131</name>
</gene>
<keyword evidence="2 6" id="KW-0677">Repeat</keyword>
<comment type="domain">
    <text evidence="6">A pair of annexin repeats may form one binding site for calcium and phospholipid.</text>
</comment>
<dbReference type="SUPFAM" id="SSF47874">
    <property type="entry name" value="Annexin"/>
    <property type="match status" value="1"/>
</dbReference>
<reference evidence="8" key="1">
    <citation type="submission" date="2017-09" db="EMBL/GenBank/DDBJ databases">
        <title>Contemporary evolution of a Lepidopteran species, Heliothis virescens, in response to modern agricultural practices.</title>
        <authorList>
            <person name="Fritz M.L."/>
            <person name="Deyonke A.M."/>
            <person name="Papanicolaou A."/>
            <person name="Micinski S."/>
            <person name="Westbrook J."/>
            <person name="Gould F."/>
        </authorList>
    </citation>
    <scope>NUCLEOTIDE SEQUENCE [LARGE SCALE GENOMIC DNA]</scope>
    <source>
        <strain evidence="8">HvINT-</strain>
        <tissue evidence="8">Whole body</tissue>
    </source>
</reference>
<evidence type="ECO:0000256" key="1">
    <source>
        <dbReference type="ARBA" id="ARBA00007831"/>
    </source>
</evidence>
<sequence length="624" mass="69361">MIGAYKLNNNCASVVVFILDPVDKMLTSRWSGDDRQRAAKPYCQCWNETEGRPTPWERPGGCACGEHSNISEWKWEMPNTPGTSWVLMCPEQKQVTFHPFYSSGTAAVKGDTPLVNDYHYYWEVKMLTEPYGTDIMVGLGTNKVDMSDSLFTFTSFLGRDGESYGLSYTGALRHNASVSRDNTGFCKGSIIGVKVDLWQGTLEFYLNRKSQGIAFYNLRRHQSLYPMISSTAAQSSMRLIYAASWQASLLVDAAKILAASVHGDLGLPPGLRHTLKSQFWLTLPNEKCILKDEELKPQVNQATNKSNTSMRDPTVVGVPNFNAAEDAAALRAAMKGFGTDEQAIIDILTTRSNAQRQAISKAFTHEYGRDIIEDLKSELGGHFEDVIVALMLPPEEYLCKELHKCMEGLGTDEHTLVEILCTRTKQEIAAIVEAYERMYDRPLAEHMCSETSGDFRRLLTLIVTSAVRQGARDDEVGVDAEKAREDAQALYDAGEAKWGTDEEVFNRILAHESFAQLRQIFEEYKNISGRTIEQAIKAEIGGELKEALSAIVECVENAPAWFAARLRNAMQGAGTEDQTLVRIVVSRAEIDLGSIKAEYERLYDKTLHSDLSVCGDEWGGGGGL</sequence>
<dbReference type="STRING" id="7102.A0A2A4JGH1"/>
<evidence type="ECO:0000259" key="7">
    <source>
        <dbReference type="PROSITE" id="PS50188"/>
    </source>
</evidence>
<dbReference type="FunFam" id="1.10.220.10:FF:000004">
    <property type="entry name" value="Annexin"/>
    <property type="match status" value="1"/>
</dbReference>
<feature type="domain" description="B30.2/SPRY" evidence="7">
    <location>
        <begin position="34"/>
        <end position="246"/>
    </location>
</feature>
<keyword evidence="5 6" id="KW-0111">Calcium/phospholipid-binding</keyword>